<evidence type="ECO:0000313" key="2">
    <source>
        <dbReference type="EMBL" id="RAO74006.1"/>
    </source>
</evidence>
<organism evidence="2 3">
    <name type="scientific">Talaromyces amestolkiae</name>
    <dbReference type="NCBI Taxonomy" id="1196081"/>
    <lineage>
        <taxon>Eukaryota</taxon>
        <taxon>Fungi</taxon>
        <taxon>Dikarya</taxon>
        <taxon>Ascomycota</taxon>
        <taxon>Pezizomycotina</taxon>
        <taxon>Eurotiomycetes</taxon>
        <taxon>Eurotiomycetidae</taxon>
        <taxon>Eurotiales</taxon>
        <taxon>Trichocomaceae</taxon>
        <taxon>Talaromyces</taxon>
        <taxon>Talaromyces sect. Talaromyces</taxon>
    </lineage>
</organism>
<dbReference type="RefSeq" id="XP_040738520.1">
    <property type="nucleotide sequence ID" value="XM_040872602.1"/>
</dbReference>
<proteinExistence type="predicted"/>
<feature type="compositionally biased region" description="Basic residues" evidence="1">
    <location>
        <begin position="100"/>
        <end position="109"/>
    </location>
</feature>
<dbReference type="Proteomes" id="UP000249363">
    <property type="component" value="Unassembled WGS sequence"/>
</dbReference>
<accession>A0A364LDW5</accession>
<protein>
    <submittedName>
        <fullName evidence="2">Uncharacterized protein</fullName>
    </submittedName>
</protein>
<feature type="compositionally biased region" description="Low complexity" evidence="1">
    <location>
        <begin position="110"/>
        <end position="122"/>
    </location>
</feature>
<dbReference type="OrthoDB" id="4227343at2759"/>
<evidence type="ECO:0000256" key="1">
    <source>
        <dbReference type="SAM" id="MobiDB-lite"/>
    </source>
</evidence>
<dbReference type="GeneID" id="63799232"/>
<feature type="region of interest" description="Disordered" evidence="1">
    <location>
        <begin position="83"/>
        <end position="141"/>
    </location>
</feature>
<comment type="caution">
    <text evidence="2">The sequence shown here is derived from an EMBL/GenBank/DDBJ whole genome shotgun (WGS) entry which is preliminary data.</text>
</comment>
<dbReference type="EMBL" id="MIKG01000028">
    <property type="protein sequence ID" value="RAO74006.1"/>
    <property type="molecule type" value="Genomic_DNA"/>
</dbReference>
<gene>
    <name evidence="2" type="ORF">BHQ10_010018</name>
</gene>
<name>A0A364LDW5_TALAM</name>
<sequence length="141" mass="14757">MPPKKSVDSGSASADPSKPDEASLQFAFECLKAFDDNGVLDIGVLSKAMGHTNVASTRNAFTRYKKRWAFGNISTKTTATVTDEAGDGVTLKPNNDANKVAKKRGRRSAKASPTKKSASTAESSDDGQGAADLKAEASDTD</sequence>
<reference evidence="2 3" key="1">
    <citation type="journal article" date="2017" name="Biotechnol. Biofuels">
        <title>Differential beta-glucosidase expression as a function of carbon source availability in Talaromyces amestolkiae: a genomic and proteomic approach.</title>
        <authorList>
            <person name="de Eugenio L.I."/>
            <person name="Mendez-Liter J.A."/>
            <person name="Nieto-Dominguez M."/>
            <person name="Alonso L."/>
            <person name="Gil-Munoz J."/>
            <person name="Barriuso J."/>
            <person name="Prieto A."/>
            <person name="Martinez M.J."/>
        </authorList>
    </citation>
    <scope>NUCLEOTIDE SEQUENCE [LARGE SCALE GENOMIC DNA]</scope>
    <source>
        <strain evidence="2 3">CIB</strain>
    </source>
</reference>
<dbReference type="AlphaFoldDB" id="A0A364LDW5"/>
<evidence type="ECO:0000313" key="3">
    <source>
        <dbReference type="Proteomes" id="UP000249363"/>
    </source>
</evidence>
<keyword evidence="3" id="KW-1185">Reference proteome</keyword>